<dbReference type="Pfam" id="PF02771">
    <property type="entry name" value="Acyl-CoA_dh_N"/>
    <property type="match status" value="1"/>
</dbReference>
<evidence type="ECO:0000256" key="5">
    <source>
        <dbReference type="ARBA" id="ARBA00023002"/>
    </source>
</evidence>
<protein>
    <submittedName>
        <fullName evidence="8">Acyl-CoA/acyl-ACP dehydrogenase</fullName>
    </submittedName>
</protein>
<evidence type="ECO:0000256" key="2">
    <source>
        <dbReference type="ARBA" id="ARBA00009347"/>
    </source>
</evidence>
<proteinExistence type="inferred from homology"/>
<comment type="similarity">
    <text evidence="2">Belongs to the acyl-CoA dehydrogenase family.</text>
</comment>
<feature type="domain" description="Acyl-CoA dehydrogenase/oxidase N-terminal" evidence="7">
    <location>
        <begin position="30"/>
        <end position="119"/>
    </location>
</feature>
<keyword evidence="3" id="KW-0285">Flavoprotein</keyword>
<comment type="cofactor">
    <cofactor evidence="1">
        <name>FAD</name>
        <dbReference type="ChEBI" id="CHEBI:57692"/>
    </cofactor>
</comment>
<dbReference type="RefSeq" id="WP_160365281.1">
    <property type="nucleotide sequence ID" value="NZ_JACEIB010000025.1"/>
</dbReference>
<dbReference type="InterPro" id="IPR037069">
    <property type="entry name" value="AcylCoA_DH/ox_N_sf"/>
</dbReference>
<dbReference type="PANTHER" id="PTHR43884:SF20">
    <property type="entry name" value="ACYL-COA DEHYDROGENASE FADE28"/>
    <property type="match status" value="1"/>
</dbReference>
<dbReference type="InterPro" id="IPR009075">
    <property type="entry name" value="AcylCo_DH/oxidase_C"/>
</dbReference>
<dbReference type="PANTHER" id="PTHR43884">
    <property type="entry name" value="ACYL-COA DEHYDROGENASE"/>
    <property type="match status" value="1"/>
</dbReference>
<feature type="domain" description="Acyl-CoA dehydrogenase/oxidase C-terminal" evidence="6">
    <location>
        <begin position="223"/>
        <end position="336"/>
    </location>
</feature>
<dbReference type="InterPro" id="IPR013786">
    <property type="entry name" value="AcylCoA_DH/ox_N"/>
</dbReference>
<dbReference type="AlphaFoldDB" id="A0A838L7I6"/>
<keyword evidence="4" id="KW-0274">FAD</keyword>
<reference evidence="8 9" key="1">
    <citation type="submission" date="2020-07" db="EMBL/GenBank/DDBJ databases">
        <authorList>
            <person name="Sun Q."/>
        </authorList>
    </citation>
    <scope>NUCLEOTIDE SEQUENCE [LARGE SCALE GENOMIC DNA]</scope>
    <source>
        <strain evidence="8 9">CGMCC 1.13654</strain>
    </source>
</reference>
<evidence type="ECO:0000256" key="4">
    <source>
        <dbReference type="ARBA" id="ARBA00022827"/>
    </source>
</evidence>
<keyword evidence="9" id="KW-1185">Reference proteome</keyword>
<evidence type="ECO:0000256" key="1">
    <source>
        <dbReference type="ARBA" id="ARBA00001974"/>
    </source>
</evidence>
<evidence type="ECO:0000313" key="8">
    <source>
        <dbReference type="EMBL" id="MBA2935281.1"/>
    </source>
</evidence>
<dbReference type="Pfam" id="PF00441">
    <property type="entry name" value="Acyl-CoA_dh_1"/>
    <property type="match status" value="1"/>
</dbReference>
<evidence type="ECO:0000313" key="9">
    <source>
        <dbReference type="Proteomes" id="UP000570166"/>
    </source>
</evidence>
<name>A0A838L7I6_9SPHN</name>
<dbReference type="SUPFAM" id="SSF47203">
    <property type="entry name" value="Acyl-CoA dehydrogenase C-terminal domain-like"/>
    <property type="match status" value="1"/>
</dbReference>
<dbReference type="Proteomes" id="UP000570166">
    <property type="component" value="Unassembled WGS sequence"/>
</dbReference>
<gene>
    <name evidence="8" type="ORF">HZF05_14430</name>
</gene>
<comment type="caution">
    <text evidence="8">The sequence shown here is derived from an EMBL/GenBank/DDBJ whole genome shotgun (WGS) entry which is preliminary data.</text>
</comment>
<sequence length="368" mass="38779">MDFALSDDQTLLAEQLEGVMGSLSTLTRVRRHADARAEMFAADLWEGMTRFGIPGLLVPEAYGGLGLDILDAAVVAEVLGRHVVPAPFLGPVVAAPLAIGWGGSGAIKSRLLPRLAGGELRIGLAWSSPAGERNGEAVIERSGRLTGTCPFAIDIAGSEMIVVGSRDGRFHLVDRAAEGLSVTPVTTVDRTRSVAALVLDDVAAEGLALSPSDRLRLDYALQVMLAADLLGSGSRLLESAVEYAKARHQFGRPIGSFQAVQHLCADMAAELEPGRALLWYAAHGLDAGLPDAGESALHAKAYLADAARMASRKAVEVHGGIGITDELGLHYWFKRVTWSGQAFGGAIRTRERVACLHNAAVLPQRGAA</sequence>
<dbReference type="GO" id="GO:0050660">
    <property type="term" value="F:flavin adenine dinucleotide binding"/>
    <property type="evidence" value="ECO:0007669"/>
    <property type="project" value="InterPro"/>
</dbReference>
<dbReference type="EMBL" id="JACEIB010000025">
    <property type="protein sequence ID" value="MBA2935281.1"/>
    <property type="molecule type" value="Genomic_DNA"/>
</dbReference>
<dbReference type="InterPro" id="IPR036250">
    <property type="entry name" value="AcylCo_DH-like_C"/>
</dbReference>
<keyword evidence="5" id="KW-0560">Oxidoreductase</keyword>
<dbReference type="InterPro" id="IPR009100">
    <property type="entry name" value="AcylCoA_DH/oxidase_NM_dom_sf"/>
</dbReference>
<dbReference type="SUPFAM" id="SSF56645">
    <property type="entry name" value="Acyl-CoA dehydrogenase NM domain-like"/>
    <property type="match status" value="1"/>
</dbReference>
<evidence type="ECO:0000259" key="7">
    <source>
        <dbReference type="Pfam" id="PF02771"/>
    </source>
</evidence>
<organism evidence="8 9">
    <name type="scientific">Sphingomonas chungangi</name>
    <dbReference type="NCBI Taxonomy" id="2683589"/>
    <lineage>
        <taxon>Bacteria</taxon>
        <taxon>Pseudomonadati</taxon>
        <taxon>Pseudomonadota</taxon>
        <taxon>Alphaproteobacteria</taxon>
        <taxon>Sphingomonadales</taxon>
        <taxon>Sphingomonadaceae</taxon>
        <taxon>Sphingomonas</taxon>
    </lineage>
</organism>
<evidence type="ECO:0000256" key="3">
    <source>
        <dbReference type="ARBA" id="ARBA00022630"/>
    </source>
</evidence>
<evidence type="ECO:0000259" key="6">
    <source>
        <dbReference type="Pfam" id="PF00441"/>
    </source>
</evidence>
<accession>A0A838L7I6</accession>
<dbReference type="Gene3D" id="1.10.540.10">
    <property type="entry name" value="Acyl-CoA dehydrogenase/oxidase, N-terminal domain"/>
    <property type="match status" value="1"/>
</dbReference>
<dbReference type="GO" id="GO:0003995">
    <property type="term" value="F:acyl-CoA dehydrogenase activity"/>
    <property type="evidence" value="ECO:0007669"/>
    <property type="project" value="TreeGrafter"/>
</dbReference>
<dbReference type="Gene3D" id="1.20.140.10">
    <property type="entry name" value="Butyryl-CoA Dehydrogenase, subunit A, domain 3"/>
    <property type="match status" value="1"/>
</dbReference>